<organism evidence="2 3">
    <name type="scientific">Schistosoma mattheei</name>
    <dbReference type="NCBI Taxonomy" id="31246"/>
    <lineage>
        <taxon>Eukaryota</taxon>
        <taxon>Metazoa</taxon>
        <taxon>Spiralia</taxon>
        <taxon>Lophotrochozoa</taxon>
        <taxon>Platyhelminthes</taxon>
        <taxon>Trematoda</taxon>
        <taxon>Digenea</taxon>
        <taxon>Strigeidida</taxon>
        <taxon>Schistosomatoidea</taxon>
        <taxon>Schistosomatidae</taxon>
        <taxon>Schistosoma</taxon>
    </lineage>
</organism>
<name>A0AA85C0U7_9TREM</name>
<accession>A0AA85C0U7</accession>
<evidence type="ECO:0000313" key="3">
    <source>
        <dbReference type="WBParaSite" id="SMTH1_9020.2"/>
    </source>
</evidence>
<reference evidence="3" key="1">
    <citation type="submission" date="2023-11" db="UniProtKB">
        <authorList>
            <consortium name="WormBaseParasite"/>
        </authorList>
    </citation>
    <scope>IDENTIFICATION</scope>
</reference>
<feature type="region of interest" description="Disordered" evidence="1">
    <location>
        <begin position="93"/>
        <end position="114"/>
    </location>
</feature>
<dbReference type="Proteomes" id="UP000050791">
    <property type="component" value="Unassembled WGS sequence"/>
</dbReference>
<evidence type="ECO:0000256" key="1">
    <source>
        <dbReference type="SAM" id="MobiDB-lite"/>
    </source>
</evidence>
<protein>
    <submittedName>
        <fullName evidence="3">Uncharacterized protein</fullName>
    </submittedName>
</protein>
<sequence>MGLAESKVSTFVSSTSTSEYNKSVEEESQELFLKNGEICETESVDRKFNDICNDTQGNNSMKKQTISWKTVGATNKPSKTYYLVDDSFECTPPSSSKNNSKVFSDNSHNNQPKKQLPISQLVKQPLVSKISLTDTNTYNMDLSNNKCQALTKNLTKTPHCSQTFSANNTKDEGWDYSTFSLIKKIISVNKMLHFQTVFWVQLLIISLFYTHKVIISMPIAEELSIECTIQCGVEADKCQKAHATTQPLIEACVQKMFECVKHCTGPPPVEDYYYY</sequence>
<dbReference type="AlphaFoldDB" id="A0AA85C0U7"/>
<proteinExistence type="predicted"/>
<evidence type="ECO:0000313" key="2">
    <source>
        <dbReference type="Proteomes" id="UP000050791"/>
    </source>
</evidence>
<dbReference type="WBParaSite" id="SMTH1_9020.2">
    <property type="protein sequence ID" value="SMTH1_9020.2"/>
    <property type="gene ID" value="SMTH1_9020"/>
</dbReference>